<comment type="catalytic activity">
    <reaction evidence="1">
        <text>ATP + protein L-histidine = ADP + protein N-phospho-L-histidine.</text>
        <dbReference type="EC" id="2.7.13.3"/>
    </reaction>
</comment>
<dbReference type="InterPro" id="IPR045671">
    <property type="entry name" value="NtrY-like_N"/>
</dbReference>
<keyword evidence="9" id="KW-0418">Kinase</keyword>
<keyword evidence="4" id="KW-1003">Cell membrane</keyword>
<feature type="transmembrane region" description="Helical" evidence="15">
    <location>
        <begin position="80"/>
        <end position="100"/>
    </location>
</feature>
<evidence type="ECO:0000313" key="19">
    <source>
        <dbReference type="EMBL" id="VAW18326.1"/>
    </source>
</evidence>
<proteinExistence type="predicted"/>
<evidence type="ECO:0000256" key="7">
    <source>
        <dbReference type="ARBA" id="ARBA00022692"/>
    </source>
</evidence>
<dbReference type="Pfam" id="PF00512">
    <property type="entry name" value="HisKA"/>
    <property type="match status" value="1"/>
</dbReference>
<dbReference type="EC" id="2.7.13.3" evidence="3"/>
<feature type="region of interest" description="Disordered" evidence="14">
    <location>
        <begin position="1"/>
        <end position="65"/>
    </location>
</feature>
<dbReference type="InterPro" id="IPR000014">
    <property type="entry name" value="PAS"/>
</dbReference>
<dbReference type="PROSITE" id="PS50112">
    <property type="entry name" value="PAS"/>
    <property type="match status" value="1"/>
</dbReference>
<keyword evidence="7 15" id="KW-0812">Transmembrane</keyword>
<name>A0A3B0UFD0_9ZZZZ</name>
<reference evidence="19" key="1">
    <citation type="submission" date="2018-06" db="EMBL/GenBank/DDBJ databases">
        <authorList>
            <person name="Zhirakovskaya E."/>
        </authorList>
    </citation>
    <scope>NUCLEOTIDE SEQUENCE</scope>
</reference>
<dbReference type="SUPFAM" id="SSF47384">
    <property type="entry name" value="Homodimeric domain of signal transducing histidine kinase"/>
    <property type="match status" value="1"/>
</dbReference>
<dbReference type="CDD" id="cd06225">
    <property type="entry name" value="HAMP"/>
    <property type="match status" value="1"/>
</dbReference>
<sequence length="850" mass="93912">MASNPPNKNDDGQSDAAPEISGDEGESVVGSTELSVDKTQDTNEGQVAAKSTEQQPKQTLGTQSIFAKPPRTTTYRALRILGLFIIIIAVIVAVGSFWVMTGASTIEPTPQVWTGIWVTNGILVVLVVALVFTEIVVMIQARMRRHSGARLRSRLVGLFAMVATLPALLIAVFAALTLNQGLDQWFSERTRDIVENSRLIARSYLLEHAQVLRDDIIWVATELETARETFETDRERFQRVLTALATTRSLPFAQLLSGDGDVLLRAQINVQGPEPSFPLAVIKEAQEGVPTLLTPGTTNMVGAIVKLRGYDDTFVFVARPVDQAVIEYMKLTDQNISEYRLYASNRVVFQITYGIMYLGLALVLLLAALWIGMALANRFVDPIRNLMIASSRVAKGRLDTQVPIVENSGDLRDLGVSFNSMINQLASQRRELLDANDTNELRRQFTEAVVEGVSAGVVGLDADGAITLVNRRSCDIFGADELDLMGLEISHVVPELSSIIERAKSSRHGQIRDQINLGTEAEQRTYQVQLTREGTITESKGFVVTLDDITDLVSAQRTSAWADVARRIAHEIKNPLTPIQLSAERLRKRYAKKLEGDFEVFDKCTSTIIRQVGDIGRMVDEFSSFARMPSAILERADLSDTIRQAVFLESVRLPQIEIEADLPLETIYAHFDVRLISQALTNLIKNAVEALENVGIQNIDGPKIIIKTSMQDNFVTVDICDNGRGWPQDNRLRLLEPYMTTREKGTGLGLAIVAKIIEQHGGNVELLDAGDALGTSAEKEGSRGACFRFTLPLQSLDEQSDNVEQNKTDQDKTKTEKPETEELASKQPDLMIKENSSSKNKNSSRKISSE</sequence>
<dbReference type="GO" id="GO:0000155">
    <property type="term" value="F:phosphorelay sensor kinase activity"/>
    <property type="evidence" value="ECO:0007669"/>
    <property type="project" value="InterPro"/>
</dbReference>
<dbReference type="SMART" id="SM00304">
    <property type="entry name" value="HAMP"/>
    <property type="match status" value="1"/>
</dbReference>
<dbReference type="InterPro" id="IPR003661">
    <property type="entry name" value="HisK_dim/P_dom"/>
</dbReference>
<feature type="transmembrane region" description="Helical" evidence="15">
    <location>
        <begin position="112"/>
        <end position="137"/>
    </location>
</feature>
<dbReference type="EMBL" id="UOEQ01000170">
    <property type="protein sequence ID" value="VAW18326.1"/>
    <property type="molecule type" value="Genomic_DNA"/>
</dbReference>
<evidence type="ECO:0000259" key="17">
    <source>
        <dbReference type="PROSITE" id="PS50112"/>
    </source>
</evidence>
<evidence type="ECO:0000256" key="3">
    <source>
        <dbReference type="ARBA" id="ARBA00012438"/>
    </source>
</evidence>
<dbReference type="Pfam" id="PF00672">
    <property type="entry name" value="HAMP"/>
    <property type="match status" value="1"/>
</dbReference>
<evidence type="ECO:0000259" key="18">
    <source>
        <dbReference type="PROSITE" id="PS50885"/>
    </source>
</evidence>
<evidence type="ECO:0000256" key="14">
    <source>
        <dbReference type="SAM" id="MobiDB-lite"/>
    </source>
</evidence>
<evidence type="ECO:0000256" key="4">
    <source>
        <dbReference type="ARBA" id="ARBA00022475"/>
    </source>
</evidence>
<evidence type="ECO:0000256" key="12">
    <source>
        <dbReference type="ARBA" id="ARBA00023012"/>
    </source>
</evidence>
<keyword evidence="8" id="KW-0547">Nucleotide-binding</keyword>
<keyword evidence="12" id="KW-0902">Two-component regulatory system</keyword>
<dbReference type="PROSITE" id="PS50885">
    <property type="entry name" value="HAMP"/>
    <property type="match status" value="1"/>
</dbReference>
<dbReference type="CDD" id="cd00130">
    <property type="entry name" value="PAS"/>
    <property type="match status" value="1"/>
</dbReference>
<keyword evidence="6" id="KW-0808">Transferase</keyword>
<dbReference type="SUPFAM" id="SSF158472">
    <property type="entry name" value="HAMP domain-like"/>
    <property type="match status" value="1"/>
</dbReference>
<feature type="compositionally biased region" description="Basic and acidic residues" evidence="14">
    <location>
        <begin position="804"/>
        <end position="824"/>
    </location>
</feature>
<dbReference type="GO" id="GO:0005524">
    <property type="term" value="F:ATP binding"/>
    <property type="evidence" value="ECO:0007669"/>
    <property type="project" value="UniProtKB-KW"/>
</dbReference>
<dbReference type="InterPro" id="IPR036890">
    <property type="entry name" value="HATPase_C_sf"/>
</dbReference>
<evidence type="ECO:0000256" key="1">
    <source>
        <dbReference type="ARBA" id="ARBA00000085"/>
    </source>
</evidence>
<evidence type="ECO:0000256" key="11">
    <source>
        <dbReference type="ARBA" id="ARBA00022989"/>
    </source>
</evidence>
<organism evidence="19">
    <name type="scientific">hydrothermal vent metagenome</name>
    <dbReference type="NCBI Taxonomy" id="652676"/>
    <lineage>
        <taxon>unclassified sequences</taxon>
        <taxon>metagenomes</taxon>
        <taxon>ecological metagenomes</taxon>
    </lineage>
</organism>
<dbReference type="Gene3D" id="3.30.450.20">
    <property type="entry name" value="PAS domain"/>
    <property type="match status" value="1"/>
</dbReference>
<keyword evidence="11 15" id="KW-1133">Transmembrane helix</keyword>
<evidence type="ECO:0000256" key="8">
    <source>
        <dbReference type="ARBA" id="ARBA00022741"/>
    </source>
</evidence>
<evidence type="ECO:0000256" key="5">
    <source>
        <dbReference type="ARBA" id="ARBA00022553"/>
    </source>
</evidence>
<dbReference type="PANTHER" id="PTHR43065">
    <property type="entry name" value="SENSOR HISTIDINE KINASE"/>
    <property type="match status" value="1"/>
</dbReference>
<evidence type="ECO:0000256" key="15">
    <source>
        <dbReference type="SAM" id="Phobius"/>
    </source>
</evidence>
<keyword evidence="5" id="KW-0597">Phosphoprotein</keyword>
<accession>A0A3B0UFD0</accession>
<evidence type="ECO:0000256" key="6">
    <source>
        <dbReference type="ARBA" id="ARBA00022679"/>
    </source>
</evidence>
<keyword evidence="13 15" id="KW-0472">Membrane</keyword>
<evidence type="ECO:0000259" key="16">
    <source>
        <dbReference type="PROSITE" id="PS50109"/>
    </source>
</evidence>
<feature type="transmembrane region" description="Helical" evidence="15">
    <location>
        <begin position="158"/>
        <end position="178"/>
    </location>
</feature>
<keyword evidence="10" id="KW-0067">ATP-binding</keyword>
<gene>
    <name evidence="19" type="ORF">MNBD_ALPHA11-1360</name>
</gene>
<dbReference type="Pfam" id="PF02518">
    <property type="entry name" value="HATPase_c"/>
    <property type="match status" value="1"/>
</dbReference>
<dbReference type="Gene3D" id="3.30.565.10">
    <property type="entry name" value="Histidine kinase-like ATPase, C-terminal domain"/>
    <property type="match status" value="1"/>
</dbReference>
<dbReference type="PROSITE" id="PS50109">
    <property type="entry name" value="HIS_KIN"/>
    <property type="match status" value="1"/>
</dbReference>
<feature type="transmembrane region" description="Helical" evidence="15">
    <location>
        <begin position="354"/>
        <end position="376"/>
    </location>
</feature>
<dbReference type="SUPFAM" id="SSF55874">
    <property type="entry name" value="ATPase domain of HSP90 chaperone/DNA topoisomerase II/histidine kinase"/>
    <property type="match status" value="1"/>
</dbReference>
<evidence type="ECO:0000256" key="9">
    <source>
        <dbReference type="ARBA" id="ARBA00022777"/>
    </source>
</evidence>
<feature type="region of interest" description="Disordered" evidence="14">
    <location>
        <begin position="797"/>
        <end position="850"/>
    </location>
</feature>
<dbReference type="AlphaFoldDB" id="A0A3B0UFD0"/>
<protein>
    <recommendedName>
        <fullName evidence="3">histidine kinase</fullName>
        <ecNumber evidence="3">2.7.13.3</ecNumber>
    </recommendedName>
</protein>
<dbReference type="SMART" id="SM00387">
    <property type="entry name" value="HATPase_c"/>
    <property type="match status" value="1"/>
</dbReference>
<dbReference type="InterPro" id="IPR035965">
    <property type="entry name" value="PAS-like_dom_sf"/>
</dbReference>
<feature type="domain" description="PAS" evidence="17">
    <location>
        <begin position="442"/>
        <end position="486"/>
    </location>
</feature>
<feature type="compositionally biased region" description="Polar residues" evidence="14">
    <location>
        <begin position="42"/>
        <end position="65"/>
    </location>
</feature>
<dbReference type="InterPro" id="IPR013767">
    <property type="entry name" value="PAS_fold"/>
</dbReference>
<dbReference type="NCBIfam" id="TIGR00229">
    <property type="entry name" value="sensory_box"/>
    <property type="match status" value="1"/>
</dbReference>
<dbReference type="GO" id="GO:0005886">
    <property type="term" value="C:plasma membrane"/>
    <property type="evidence" value="ECO:0007669"/>
    <property type="project" value="UniProtKB-SubCell"/>
</dbReference>
<dbReference type="CDD" id="cd00082">
    <property type="entry name" value="HisKA"/>
    <property type="match status" value="1"/>
</dbReference>
<evidence type="ECO:0000256" key="13">
    <source>
        <dbReference type="ARBA" id="ARBA00023136"/>
    </source>
</evidence>
<dbReference type="SMART" id="SM00388">
    <property type="entry name" value="HisKA"/>
    <property type="match status" value="1"/>
</dbReference>
<evidence type="ECO:0000256" key="10">
    <source>
        <dbReference type="ARBA" id="ARBA00022840"/>
    </source>
</evidence>
<dbReference type="InterPro" id="IPR004358">
    <property type="entry name" value="Sig_transdc_His_kin-like_C"/>
</dbReference>
<dbReference type="PIRSF" id="PIRSF037532">
    <property type="entry name" value="STHK_NtrY"/>
    <property type="match status" value="1"/>
</dbReference>
<comment type="subcellular location">
    <subcellularLocation>
        <location evidence="2">Cell membrane</location>
        <topology evidence="2">Multi-pass membrane protein</topology>
    </subcellularLocation>
</comment>
<dbReference type="SUPFAM" id="SSF55785">
    <property type="entry name" value="PYP-like sensor domain (PAS domain)"/>
    <property type="match status" value="1"/>
</dbReference>
<dbReference type="InterPro" id="IPR036097">
    <property type="entry name" value="HisK_dim/P_sf"/>
</dbReference>
<dbReference type="PRINTS" id="PR00344">
    <property type="entry name" value="BCTRLSENSOR"/>
</dbReference>
<dbReference type="PANTHER" id="PTHR43065:SF10">
    <property type="entry name" value="PEROXIDE STRESS-ACTIVATED HISTIDINE KINASE MAK3"/>
    <property type="match status" value="1"/>
</dbReference>
<dbReference type="InterPro" id="IPR003660">
    <property type="entry name" value="HAMP_dom"/>
</dbReference>
<dbReference type="Gene3D" id="1.10.287.130">
    <property type="match status" value="1"/>
</dbReference>
<dbReference type="Pfam" id="PF00989">
    <property type="entry name" value="PAS"/>
    <property type="match status" value="1"/>
</dbReference>
<dbReference type="InterPro" id="IPR003594">
    <property type="entry name" value="HATPase_dom"/>
</dbReference>
<feature type="domain" description="Histidine kinase" evidence="16">
    <location>
        <begin position="567"/>
        <end position="795"/>
    </location>
</feature>
<evidence type="ECO:0000256" key="2">
    <source>
        <dbReference type="ARBA" id="ARBA00004651"/>
    </source>
</evidence>
<dbReference type="InterPro" id="IPR005467">
    <property type="entry name" value="His_kinase_dom"/>
</dbReference>
<dbReference type="SMART" id="SM00091">
    <property type="entry name" value="PAS"/>
    <property type="match status" value="1"/>
</dbReference>
<dbReference type="Gene3D" id="6.10.340.10">
    <property type="match status" value="1"/>
</dbReference>
<feature type="domain" description="HAMP" evidence="18">
    <location>
        <begin position="377"/>
        <end position="430"/>
    </location>
</feature>
<dbReference type="GO" id="GO:0006355">
    <property type="term" value="P:regulation of DNA-templated transcription"/>
    <property type="evidence" value="ECO:0007669"/>
    <property type="project" value="InterPro"/>
</dbReference>
<dbReference type="InterPro" id="IPR017232">
    <property type="entry name" value="NtrY"/>
</dbReference>
<dbReference type="Pfam" id="PF19312">
    <property type="entry name" value="NtrY_N"/>
    <property type="match status" value="1"/>
</dbReference>